<dbReference type="EMBL" id="LPUF01000001">
    <property type="protein sequence ID" value="OQK16892.1"/>
    <property type="molecule type" value="Genomic_DNA"/>
</dbReference>
<reference evidence="4 5" key="1">
    <citation type="submission" date="2015-12" db="EMBL/GenBank/DDBJ databases">
        <authorList>
            <person name="Shamseldin A."/>
            <person name="Moawad H."/>
            <person name="Abd El-Rahim W.M."/>
            <person name="Sadowsky M.J."/>
        </authorList>
    </citation>
    <scope>NUCLEOTIDE SEQUENCE [LARGE SCALE GENOMIC DNA]</scope>
    <source>
        <strain evidence="4 5">WF1</strain>
    </source>
</reference>
<feature type="compositionally biased region" description="Polar residues" evidence="2">
    <location>
        <begin position="7"/>
        <end position="21"/>
    </location>
</feature>
<protein>
    <recommendedName>
        <fullName evidence="6">Enzyme of heme biosynthesis</fullName>
    </recommendedName>
</protein>
<dbReference type="Proteomes" id="UP000191980">
    <property type="component" value="Unassembled WGS sequence"/>
</dbReference>
<feature type="region of interest" description="Disordered" evidence="2">
    <location>
        <begin position="382"/>
        <end position="409"/>
    </location>
</feature>
<evidence type="ECO:0000313" key="4">
    <source>
        <dbReference type="EMBL" id="OQK16892.1"/>
    </source>
</evidence>
<dbReference type="AlphaFoldDB" id="A0A1V8M5S5"/>
<dbReference type="Pfam" id="PF04375">
    <property type="entry name" value="HemX"/>
    <property type="match status" value="1"/>
</dbReference>
<keyword evidence="3" id="KW-0472">Membrane</keyword>
<accession>A0A1V8M5S5</accession>
<evidence type="ECO:0008006" key="6">
    <source>
        <dbReference type="Google" id="ProtNLM"/>
    </source>
</evidence>
<keyword evidence="5" id="KW-1185">Reference proteome</keyword>
<evidence type="ECO:0000313" key="5">
    <source>
        <dbReference type="Proteomes" id="UP000191980"/>
    </source>
</evidence>
<sequence length="409" mass="45674">MAEIIEEQNQQKVAPTPASTPKQKKSGNGAWFGLVIILIILGLAGAGFLLLQQLRDKQQDLGGVLSKDSQQMQELTKQISGYQNQLVAIQTQLSSLSAEVGSKESNFEHKLNEHSDIHNQRLTNVAERLKESIQHIQRQLGKTRGDWLVADAEYLLSVANRRLHLMGDVATAIEALKAADNRLRESGDTAAFKVRSQIAKEISLVKKVEVADVVGIYSTLDMLEEDVDKLNVFLPYSGKTKDQQSTSKVSPDTPAADETSTDDVNDMLDKALVEIEGIITIRRLDNPVTTIISPEQKAFITEQLSTKLAIVKLALVQHNDALYQAGIDDVQQWLDKNFTKDAEYKHFLTELEQLKRIQLRSNFPDISQSLKMLRDIAKLRLDSDQASQSEQEPDIEPKPLTQPETQEAQ</sequence>
<evidence type="ECO:0000256" key="1">
    <source>
        <dbReference type="SAM" id="Coils"/>
    </source>
</evidence>
<feature type="region of interest" description="Disordered" evidence="2">
    <location>
        <begin position="239"/>
        <end position="263"/>
    </location>
</feature>
<proteinExistence type="predicted"/>
<keyword evidence="1" id="KW-0175">Coiled coil</keyword>
<dbReference type="PANTHER" id="PTHR38043">
    <property type="entry name" value="PROTEIN HEMX"/>
    <property type="match status" value="1"/>
</dbReference>
<keyword evidence="3" id="KW-0812">Transmembrane</keyword>
<feature type="region of interest" description="Disordered" evidence="2">
    <location>
        <begin position="1"/>
        <end position="25"/>
    </location>
</feature>
<name>A0A1V8M5S5_9GAMM</name>
<evidence type="ECO:0000256" key="2">
    <source>
        <dbReference type="SAM" id="MobiDB-lite"/>
    </source>
</evidence>
<gene>
    <name evidence="4" type="ORF">AU255_03035</name>
</gene>
<dbReference type="RefSeq" id="WP_233144536.1">
    <property type="nucleotide sequence ID" value="NZ_LPUF01000001.1"/>
</dbReference>
<evidence type="ECO:0000256" key="3">
    <source>
        <dbReference type="SAM" id="Phobius"/>
    </source>
</evidence>
<organism evidence="4 5">
    <name type="scientific">Methyloprofundus sedimenti</name>
    <dbReference type="NCBI Taxonomy" id="1420851"/>
    <lineage>
        <taxon>Bacteria</taxon>
        <taxon>Pseudomonadati</taxon>
        <taxon>Pseudomonadota</taxon>
        <taxon>Gammaproteobacteria</taxon>
        <taxon>Methylococcales</taxon>
        <taxon>Methylococcaceae</taxon>
        <taxon>Methyloprofundus</taxon>
    </lineage>
</organism>
<keyword evidence="3" id="KW-1133">Transmembrane helix</keyword>
<dbReference type="InterPro" id="IPR007470">
    <property type="entry name" value="HemX"/>
</dbReference>
<feature type="transmembrane region" description="Helical" evidence="3">
    <location>
        <begin position="30"/>
        <end position="51"/>
    </location>
</feature>
<dbReference type="STRING" id="1420851.AU255_03035"/>
<comment type="caution">
    <text evidence="4">The sequence shown here is derived from an EMBL/GenBank/DDBJ whole genome shotgun (WGS) entry which is preliminary data.</text>
</comment>
<feature type="coiled-coil region" evidence="1">
    <location>
        <begin position="65"/>
        <end position="139"/>
    </location>
</feature>
<dbReference type="PANTHER" id="PTHR38043:SF1">
    <property type="entry name" value="PROTEIN HEMX"/>
    <property type="match status" value="1"/>
</dbReference>